<keyword evidence="2" id="KW-1185">Reference proteome</keyword>
<sequence length="100" mass="11650">MSSEKVEFRVKEVRVQNAITPQTSPIATKHSLKDKNAPPIINIIEGTFSKEFYYTTSDLMKTILLNQEINRYRSNDEFPFKSISKMVRHTIRRIEASCQN</sequence>
<protein>
    <submittedName>
        <fullName evidence="1 3">Uncharacterized protein</fullName>
    </submittedName>
</protein>
<evidence type="ECO:0000313" key="3">
    <source>
        <dbReference type="WBParaSite" id="TCLT_0000590301-mRNA-1"/>
    </source>
</evidence>
<reference evidence="3" key="1">
    <citation type="submission" date="2017-02" db="UniProtKB">
        <authorList>
            <consortium name="WormBaseParasite"/>
        </authorList>
    </citation>
    <scope>IDENTIFICATION</scope>
</reference>
<organism evidence="3">
    <name type="scientific">Thelazia callipaeda</name>
    <name type="common">Oriental eyeworm</name>
    <name type="synonym">Parasitic nematode</name>
    <dbReference type="NCBI Taxonomy" id="103827"/>
    <lineage>
        <taxon>Eukaryota</taxon>
        <taxon>Metazoa</taxon>
        <taxon>Ecdysozoa</taxon>
        <taxon>Nematoda</taxon>
        <taxon>Chromadorea</taxon>
        <taxon>Rhabditida</taxon>
        <taxon>Spirurina</taxon>
        <taxon>Spiruromorpha</taxon>
        <taxon>Thelazioidea</taxon>
        <taxon>Thelaziidae</taxon>
        <taxon>Thelazia</taxon>
    </lineage>
</organism>
<accession>A0A0N5CZI3</accession>
<name>A0A0N5CZI3_THECL</name>
<gene>
    <name evidence="1" type="ORF">TCLT_LOCUS5892</name>
</gene>
<evidence type="ECO:0000313" key="2">
    <source>
        <dbReference type="Proteomes" id="UP000276776"/>
    </source>
</evidence>
<evidence type="ECO:0000313" key="1">
    <source>
        <dbReference type="EMBL" id="VDN03185.1"/>
    </source>
</evidence>
<dbReference type="Proteomes" id="UP000276776">
    <property type="component" value="Unassembled WGS sequence"/>
</dbReference>
<dbReference type="EMBL" id="UYYF01004371">
    <property type="protein sequence ID" value="VDN03185.1"/>
    <property type="molecule type" value="Genomic_DNA"/>
</dbReference>
<proteinExistence type="predicted"/>
<dbReference type="WBParaSite" id="TCLT_0000590301-mRNA-1">
    <property type="protein sequence ID" value="TCLT_0000590301-mRNA-1"/>
    <property type="gene ID" value="TCLT_0000590301"/>
</dbReference>
<reference evidence="1 2" key="2">
    <citation type="submission" date="2018-11" db="EMBL/GenBank/DDBJ databases">
        <authorList>
            <consortium name="Pathogen Informatics"/>
        </authorList>
    </citation>
    <scope>NUCLEOTIDE SEQUENCE [LARGE SCALE GENOMIC DNA]</scope>
</reference>
<dbReference type="AlphaFoldDB" id="A0A0N5CZI3"/>